<protein>
    <recommendedName>
        <fullName evidence="1">STAS domain-containing protein</fullName>
    </recommendedName>
</protein>
<dbReference type="SUPFAM" id="SSF52091">
    <property type="entry name" value="SpoIIaa-like"/>
    <property type="match status" value="1"/>
</dbReference>
<dbReference type="AlphaFoldDB" id="A0A5S9NTY9"/>
<gene>
    <name evidence="2" type="ORF">DPBNPPHM_03039</name>
</gene>
<proteinExistence type="predicted"/>
<sequence length="165" mass="18669">MNTQGCIRLATYQNNALFHFEGDVRVTLSASLDQCISELFANGCQQIFVDLTAAVNLDSTALGVLARIPLHQRQVRRAIMICPSEDLQLLLASMGLIDQFDLRDDWNGEPFPLDTPLHCLTEVSEPDITLQMLVIDAHKRLMSMHTDNQERFAGLVADMERQLRW</sequence>
<feature type="domain" description="STAS" evidence="1">
    <location>
        <begin position="5"/>
        <end position="68"/>
    </location>
</feature>
<dbReference type="OrthoDB" id="8685730at2"/>
<dbReference type="Gene3D" id="3.30.750.24">
    <property type="entry name" value="STAS domain"/>
    <property type="match status" value="1"/>
</dbReference>
<organism evidence="2 3">
    <name type="scientific">BD1-7 clade bacterium</name>
    <dbReference type="NCBI Taxonomy" id="2029982"/>
    <lineage>
        <taxon>Bacteria</taxon>
        <taxon>Pseudomonadati</taxon>
        <taxon>Pseudomonadota</taxon>
        <taxon>Gammaproteobacteria</taxon>
        <taxon>Cellvibrionales</taxon>
        <taxon>Spongiibacteraceae</taxon>
        <taxon>BD1-7 clade</taxon>
    </lineage>
</organism>
<dbReference type="EMBL" id="CACSII010000002">
    <property type="protein sequence ID" value="CAA0091567.1"/>
    <property type="molecule type" value="Genomic_DNA"/>
</dbReference>
<dbReference type="Pfam" id="PF01740">
    <property type="entry name" value="STAS"/>
    <property type="match status" value="1"/>
</dbReference>
<evidence type="ECO:0000313" key="2">
    <source>
        <dbReference type="EMBL" id="CAA0091567.1"/>
    </source>
</evidence>
<evidence type="ECO:0000259" key="1">
    <source>
        <dbReference type="PROSITE" id="PS50801"/>
    </source>
</evidence>
<evidence type="ECO:0000313" key="3">
    <source>
        <dbReference type="Proteomes" id="UP000434580"/>
    </source>
</evidence>
<dbReference type="Proteomes" id="UP000434580">
    <property type="component" value="Unassembled WGS sequence"/>
</dbReference>
<dbReference type="PROSITE" id="PS50801">
    <property type="entry name" value="STAS"/>
    <property type="match status" value="1"/>
</dbReference>
<reference evidence="2 3" key="1">
    <citation type="submission" date="2019-11" db="EMBL/GenBank/DDBJ databases">
        <authorList>
            <person name="Holert J."/>
        </authorList>
    </citation>
    <scope>NUCLEOTIDE SEQUENCE [LARGE SCALE GENOMIC DNA]</scope>
    <source>
        <strain evidence="2">BC5_2</strain>
    </source>
</reference>
<dbReference type="CDD" id="cd07043">
    <property type="entry name" value="STAS_anti-anti-sigma_factors"/>
    <property type="match status" value="1"/>
</dbReference>
<accession>A0A5S9NTY9</accession>
<name>A0A5S9NTY9_9GAMM</name>
<dbReference type="InterPro" id="IPR036513">
    <property type="entry name" value="STAS_dom_sf"/>
</dbReference>
<dbReference type="InterPro" id="IPR002645">
    <property type="entry name" value="STAS_dom"/>
</dbReference>